<dbReference type="FunCoup" id="F4R5Y7">
    <property type="interactions" value="452"/>
</dbReference>
<evidence type="ECO:0000313" key="2">
    <source>
        <dbReference type="EMBL" id="EGG12122.1"/>
    </source>
</evidence>
<dbReference type="InParanoid" id="F4R5Y7"/>
<dbReference type="GO" id="GO:0016279">
    <property type="term" value="F:protein-lysine N-methyltransferase activity"/>
    <property type="evidence" value="ECO:0007669"/>
    <property type="project" value="TreeGrafter"/>
</dbReference>
<dbReference type="CDD" id="cd02440">
    <property type="entry name" value="AdoMet_MTases"/>
    <property type="match status" value="1"/>
</dbReference>
<dbReference type="EMBL" id="GL883091">
    <property type="protein sequence ID" value="EGG12122.1"/>
    <property type="molecule type" value="Genomic_DNA"/>
</dbReference>
<dbReference type="eggNOG" id="KOG1271">
    <property type="taxonomic scope" value="Eukaryota"/>
</dbReference>
<organism evidence="3">
    <name type="scientific">Melampsora larici-populina (strain 98AG31 / pathotype 3-4-7)</name>
    <name type="common">Poplar leaf rust fungus</name>
    <dbReference type="NCBI Taxonomy" id="747676"/>
    <lineage>
        <taxon>Eukaryota</taxon>
        <taxon>Fungi</taxon>
        <taxon>Dikarya</taxon>
        <taxon>Basidiomycota</taxon>
        <taxon>Pucciniomycotina</taxon>
        <taxon>Pucciniomycetes</taxon>
        <taxon>Pucciniales</taxon>
        <taxon>Melampsoraceae</taxon>
        <taxon>Melampsora</taxon>
    </lineage>
</organism>
<gene>
    <name evidence="2" type="ORF">MELLADRAFT_59341</name>
</gene>
<dbReference type="Gene3D" id="3.40.50.150">
    <property type="entry name" value="Vaccinia Virus protein VP39"/>
    <property type="match status" value="1"/>
</dbReference>
<dbReference type="InterPro" id="IPR029063">
    <property type="entry name" value="SAM-dependent_MTases_sf"/>
</dbReference>
<dbReference type="OrthoDB" id="10069295at2759"/>
<reference evidence="3" key="1">
    <citation type="journal article" date="2011" name="Proc. Natl. Acad. Sci. U.S.A.">
        <title>Obligate biotrophy features unraveled by the genomic analysis of rust fungi.</title>
        <authorList>
            <person name="Duplessis S."/>
            <person name="Cuomo C.A."/>
            <person name="Lin Y.-C."/>
            <person name="Aerts A."/>
            <person name="Tisserant E."/>
            <person name="Veneault-Fourrey C."/>
            <person name="Joly D.L."/>
            <person name="Hacquard S."/>
            <person name="Amselem J."/>
            <person name="Cantarel B.L."/>
            <person name="Chiu R."/>
            <person name="Coutinho P.M."/>
            <person name="Feau N."/>
            <person name="Field M."/>
            <person name="Frey P."/>
            <person name="Gelhaye E."/>
            <person name="Goldberg J."/>
            <person name="Grabherr M.G."/>
            <person name="Kodira C.D."/>
            <person name="Kohler A."/>
            <person name="Kuees U."/>
            <person name="Lindquist E.A."/>
            <person name="Lucas S.M."/>
            <person name="Mago R."/>
            <person name="Mauceli E."/>
            <person name="Morin E."/>
            <person name="Murat C."/>
            <person name="Pangilinan J.L."/>
            <person name="Park R."/>
            <person name="Pearson M."/>
            <person name="Quesneville H."/>
            <person name="Rouhier N."/>
            <person name="Sakthikumar S."/>
            <person name="Salamov A.A."/>
            <person name="Schmutz J."/>
            <person name="Selles B."/>
            <person name="Shapiro H."/>
            <person name="Tanguay P."/>
            <person name="Tuskan G.A."/>
            <person name="Henrissat B."/>
            <person name="Van de Peer Y."/>
            <person name="Rouze P."/>
            <person name="Ellis J.G."/>
            <person name="Dodds P.N."/>
            <person name="Schein J.E."/>
            <person name="Zhong S."/>
            <person name="Hamelin R.C."/>
            <person name="Grigoriev I.V."/>
            <person name="Szabo L.J."/>
            <person name="Martin F."/>
        </authorList>
    </citation>
    <scope>NUCLEOTIDE SEQUENCE [LARGE SCALE GENOMIC DNA]</scope>
    <source>
        <strain evidence="3">98AG31 / pathotype 3-4-7</strain>
    </source>
</reference>
<dbReference type="PANTHER" id="PTHR12843:SF5">
    <property type="entry name" value="EEF1A LYSINE METHYLTRANSFERASE 2"/>
    <property type="match status" value="1"/>
</dbReference>
<dbReference type="InterPro" id="IPR025714">
    <property type="entry name" value="Methyltranfer_dom"/>
</dbReference>
<name>F4R5Y7_MELLP</name>
<dbReference type="HOGENOM" id="CLU_044783_3_0_1"/>
<dbReference type="KEGG" id="mlr:MELLADRAFT_59341"/>
<keyword evidence="3" id="KW-1185">Reference proteome</keyword>
<dbReference type="SUPFAM" id="SSF53335">
    <property type="entry name" value="S-adenosyl-L-methionine-dependent methyltransferases"/>
    <property type="match status" value="1"/>
</dbReference>
<dbReference type="Pfam" id="PF13847">
    <property type="entry name" value="Methyltransf_31"/>
    <property type="match status" value="1"/>
</dbReference>
<accession>F4R5Y7</accession>
<evidence type="ECO:0000313" key="3">
    <source>
        <dbReference type="Proteomes" id="UP000001072"/>
    </source>
</evidence>
<dbReference type="STRING" id="747676.F4R5Y7"/>
<dbReference type="PANTHER" id="PTHR12843">
    <property type="entry name" value="PROTEIN-LYSINE N-METHYLTRANSFERASE METTL10"/>
    <property type="match status" value="1"/>
</dbReference>
<dbReference type="Proteomes" id="UP000001072">
    <property type="component" value="Unassembled WGS sequence"/>
</dbReference>
<protein>
    <recommendedName>
        <fullName evidence="1">Methyltransferase domain-containing protein</fullName>
    </recommendedName>
</protein>
<dbReference type="RefSeq" id="XP_007404497.1">
    <property type="nucleotide sequence ID" value="XM_007404435.1"/>
</dbReference>
<feature type="domain" description="Methyltransferase" evidence="1">
    <location>
        <begin position="94"/>
        <end position="154"/>
    </location>
</feature>
<proteinExistence type="predicted"/>
<dbReference type="GeneID" id="18929334"/>
<dbReference type="VEuPathDB" id="FungiDB:MELLADRAFT_59341"/>
<dbReference type="GO" id="GO:0005737">
    <property type="term" value="C:cytoplasm"/>
    <property type="evidence" value="ECO:0007669"/>
    <property type="project" value="TreeGrafter"/>
</dbReference>
<sequence>MQEAIHDQSVPEVETLPPSKLGTHEFWDLTYGRELESFQDIGDEGEVWFGEDSSDEILDWIAHHLPSPMTPTTKTSFSELESPIDRPLPGLESQHILDVGCGNGQLLFLLAQGGYSVNQLTGIDYSAGSIELTSRIAQAKGIKGLRLQVKDILRDTIEPPNRSMTRQGKERDGWDLITDKGVGIYTFLPLDRFHYSYPPTR</sequence>
<evidence type="ECO:0000259" key="1">
    <source>
        <dbReference type="Pfam" id="PF13847"/>
    </source>
</evidence>
<dbReference type="AlphaFoldDB" id="F4R5Y7"/>